<dbReference type="AlphaFoldDB" id="A0ABC9Z6U1"/>
<feature type="domain" description="TPR repeat" evidence="1">
    <location>
        <begin position="5"/>
        <end position="121"/>
    </location>
</feature>
<gene>
    <name evidence="2" type="ORF">NSK11_contig00257-0001</name>
</gene>
<evidence type="ECO:0000313" key="3">
    <source>
        <dbReference type="Proteomes" id="UP000037179"/>
    </source>
</evidence>
<reference evidence="2 3" key="2">
    <citation type="journal article" date="2016" name="Genome Announc.">
        <title>Draft Genome Sequence of Erythromycin- and Oxytetracycline-Sensitive Nocardia seriolae Strain U-1 (NBRC 110359).</title>
        <authorList>
            <person name="Imajoh M."/>
            <person name="Sukeda M."/>
            <person name="Shimizu M."/>
            <person name="Yamane J."/>
            <person name="Ohnishi K."/>
            <person name="Oshima S."/>
        </authorList>
    </citation>
    <scope>NUCLEOTIDE SEQUENCE [LARGE SCALE GENOMIC DNA]</scope>
    <source>
        <strain evidence="2 3">U-1</strain>
    </source>
</reference>
<comment type="caution">
    <text evidence="2">The sequence shown here is derived from an EMBL/GenBank/DDBJ whole genome shotgun (WGS) entry which is preliminary data.</text>
</comment>
<organism evidence="2 3">
    <name type="scientific">Nocardia seriolae</name>
    <dbReference type="NCBI Taxonomy" id="37332"/>
    <lineage>
        <taxon>Bacteria</taxon>
        <taxon>Bacillati</taxon>
        <taxon>Actinomycetota</taxon>
        <taxon>Actinomycetes</taxon>
        <taxon>Mycobacteriales</taxon>
        <taxon>Nocardiaceae</taxon>
        <taxon>Nocardia</taxon>
    </lineage>
</organism>
<evidence type="ECO:0000259" key="1">
    <source>
        <dbReference type="Pfam" id="PF23275"/>
    </source>
</evidence>
<name>A0ABC9Z6U1_9NOCA</name>
<dbReference type="Pfam" id="PF23275">
    <property type="entry name" value="TPR_23"/>
    <property type="match status" value="1"/>
</dbReference>
<dbReference type="EMBL" id="BBYQ01000257">
    <property type="protein sequence ID" value="GAP33388.1"/>
    <property type="molecule type" value="Genomic_DNA"/>
</dbReference>
<protein>
    <recommendedName>
        <fullName evidence="1">TPR repeat domain-containing protein</fullName>
    </recommendedName>
</protein>
<dbReference type="InterPro" id="IPR057037">
    <property type="entry name" value="TPR_rep_actino"/>
</dbReference>
<dbReference type="Proteomes" id="UP000037179">
    <property type="component" value="Unassembled WGS sequence"/>
</dbReference>
<accession>A0ABC9Z6U1</accession>
<evidence type="ECO:0000313" key="2">
    <source>
        <dbReference type="EMBL" id="GAP33388.1"/>
    </source>
</evidence>
<feature type="non-terminal residue" evidence="2">
    <location>
        <position position="1"/>
    </location>
</feature>
<sequence length="452" mass="48910">VAVLKGVADTQAIAKIISHGDAQYKAGSAVDRELLDAGRRYLAAQNAYEQAPGGPNSAFFSVDGKGTDDRAITEGIFAAVGDDKVTVESVVTDKEHGKQFVTDVLTHNWTDDGKSALSMFRFGDQDATVENPADAQDVLTANRTGHIMSVVGEAMSTKEAWATLSNVPGTDNQSVGPLNPDLMRTISHSMAPYTADLAGLDQPDKPGFDTYHNGKSWIDPTGNNSYSGSANVFAVMNTDPEAGKYFNSAVLNQILNAESQFAKDPTAPNSGKWLSTAGTLHGLLDKGLQLETIDEYHDQDKAAEAAYKQKVAAYDVFKASVNFASGYAGDFAKFTYWGMNSGGDAFKEAMIGPKPEGHSTPELHGVNFDRDYQQILAFRQDTYSLPTEFQRDFPWAFGADGKLLTYDQAMQKFGNNPQELKGYEAMFARLGGQDGNGNMMRNSYTDVVRKDG</sequence>
<keyword evidence="3" id="KW-1185">Reference proteome</keyword>
<reference evidence="3" key="1">
    <citation type="submission" date="2015-07" db="EMBL/GenBank/DDBJ databases">
        <title>Nocardia seriolae U-1 whole genome shotgun sequence.</title>
        <authorList>
            <person name="Imajoh M."/>
            <person name="Fukumoto Y."/>
            <person name="Sukeda M."/>
            <person name="Yamane J."/>
            <person name="Yamasaki K."/>
            <person name="Shimizu M."/>
            <person name="Ohnishi K."/>
            <person name="Oshima S."/>
        </authorList>
    </citation>
    <scope>NUCLEOTIDE SEQUENCE [LARGE SCALE GENOMIC DNA]</scope>
    <source>
        <strain evidence="3">U-1</strain>
    </source>
</reference>
<proteinExistence type="predicted"/>